<evidence type="ECO:0000313" key="1">
    <source>
        <dbReference type="EMBL" id="ASR49114.1"/>
    </source>
</evidence>
<gene>
    <name evidence="1" type="ORF">B4V02_21645</name>
</gene>
<dbReference type="AlphaFoldDB" id="A0A222WT91"/>
<protein>
    <submittedName>
        <fullName evidence="1">Uncharacterized protein</fullName>
    </submittedName>
</protein>
<sequence length="62" mass="7189">MRQKILLGKKKLMKIIGYDALVEKKTFALQADNCPGKVPNVINFSRHLLYNNNFYPFLFDGL</sequence>
<accession>A0A222WT91</accession>
<reference evidence="1 2" key="1">
    <citation type="submission" date="2017-03" db="EMBL/GenBank/DDBJ databases">
        <title>Complete genome sequence of Paenibacillus Kribbensis producing bioflocculants.</title>
        <authorList>
            <person name="Lee H.-G."/>
            <person name="Oh H.-M."/>
        </authorList>
    </citation>
    <scope>NUCLEOTIDE SEQUENCE [LARGE SCALE GENOMIC DNA]</scope>
    <source>
        <strain evidence="1 2">AM49</strain>
    </source>
</reference>
<name>A0A222WT91_9BACL</name>
<dbReference type="Proteomes" id="UP000214666">
    <property type="component" value="Chromosome"/>
</dbReference>
<evidence type="ECO:0000313" key="2">
    <source>
        <dbReference type="Proteomes" id="UP000214666"/>
    </source>
</evidence>
<dbReference type="KEGG" id="pkb:B4V02_21645"/>
<keyword evidence="2" id="KW-1185">Reference proteome</keyword>
<organism evidence="1 2">
    <name type="scientific">Paenibacillus kribbensis</name>
    <dbReference type="NCBI Taxonomy" id="172713"/>
    <lineage>
        <taxon>Bacteria</taxon>
        <taxon>Bacillati</taxon>
        <taxon>Bacillota</taxon>
        <taxon>Bacilli</taxon>
        <taxon>Bacillales</taxon>
        <taxon>Paenibacillaceae</taxon>
        <taxon>Paenibacillus</taxon>
    </lineage>
</organism>
<proteinExistence type="predicted"/>
<dbReference type="EMBL" id="CP020028">
    <property type="protein sequence ID" value="ASR49114.1"/>
    <property type="molecule type" value="Genomic_DNA"/>
</dbReference>